<dbReference type="AlphaFoldDB" id="I4M6M8"/>
<organism evidence="1 2">
    <name type="scientific">Gardnerella greenwoodii 00703Dmash</name>
    <dbReference type="NCBI Taxonomy" id="698960"/>
    <lineage>
        <taxon>Bacteria</taxon>
        <taxon>Bacillati</taxon>
        <taxon>Actinomycetota</taxon>
        <taxon>Actinomycetes</taxon>
        <taxon>Bifidobacteriales</taxon>
        <taxon>Bifidobacteriaceae</taxon>
        <taxon>Gardnerella</taxon>
        <taxon>Gardnerella greenwoodii</taxon>
    </lineage>
</organism>
<reference evidence="1 2" key="1">
    <citation type="journal article" date="2012" name="J. Bacteriol.">
        <title>Comparative Genomic Analyses of 17 Clinical Isolates of Gardnerella vaginalis Provide Evidence of Multiple Genetically Isolated Clades Consistent with Subspeciation into Genovars.</title>
        <authorList>
            <person name="Ahmed A."/>
            <person name="Earl J."/>
            <person name="Retchless A."/>
            <person name="Hillier S."/>
            <person name="Rabe L."/>
            <person name="Cherpes T."/>
            <person name="Powell E."/>
            <person name="Janto B."/>
            <person name="Eutsey R."/>
            <person name="Hiller N.L."/>
            <person name="Boissy R."/>
            <person name="Dahlgreen M."/>
            <person name="Hall B."/>
            <person name="Costerton J."/>
            <person name="Post J.C."/>
            <person name="Hu F."/>
            <person name="Ehrlich G."/>
        </authorList>
    </citation>
    <scope>NUCLEOTIDE SEQUENCE [LARGE SCALE GENOMIC DNA]</scope>
    <source>
        <strain evidence="1 2">00703Dmash</strain>
    </source>
</reference>
<evidence type="ECO:0000313" key="1">
    <source>
        <dbReference type="EMBL" id="EIK84868.1"/>
    </source>
</evidence>
<evidence type="ECO:0000313" key="2">
    <source>
        <dbReference type="Proteomes" id="UP000033074"/>
    </source>
</evidence>
<accession>I4M6M8</accession>
<dbReference type="Proteomes" id="UP000033074">
    <property type="component" value="Unassembled WGS sequence"/>
</dbReference>
<protein>
    <submittedName>
        <fullName evidence="1">Uncharacterized protein</fullName>
    </submittedName>
</protein>
<dbReference type="PATRIC" id="fig|698960.3.peg.1152"/>
<gene>
    <name evidence="1" type="ORF">CGSMWGv00703Dmash_05833</name>
</gene>
<name>I4M6M8_9BIFI</name>
<proteinExistence type="predicted"/>
<sequence>MHLDFLTPSATPFIMYYIVSKCIILHNSILKALESKALETLAFATKNATV</sequence>
<comment type="caution">
    <text evidence="1">The sequence shown here is derived from an EMBL/GenBank/DDBJ whole genome shotgun (WGS) entry which is preliminary data.</text>
</comment>
<dbReference type="EMBL" id="ADEV01000011">
    <property type="protein sequence ID" value="EIK84868.1"/>
    <property type="molecule type" value="Genomic_DNA"/>
</dbReference>